<keyword evidence="3" id="KW-1185">Reference proteome</keyword>
<evidence type="ECO:0000256" key="1">
    <source>
        <dbReference type="SAM" id="MobiDB-lite"/>
    </source>
</evidence>
<proteinExistence type="predicted"/>
<feature type="region of interest" description="Disordered" evidence="1">
    <location>
        <begin position="23"/>
        <end position="73"/>
    </location>
</feature>
<feature type="compositionally biased region" description="Basic and acidic residues" evidence="1">
    <location>
        <begin position="41"/>
        <end position="54"/>
    </location>
</feature>
<dbReference type="EMBL" id="JAMZEC010000001">
    <property type="protein sequence ID" value="MCP2349406.1"/>
    <property type="molecule type" value="Genomic_DNA"/>
</dbReference>
<gene>
    <name evidence="2" type="ORF">HD595_005528</name>
</gene>
<protein>
    <submittedName>
        <fullName evidence="2">Uncharacterized protein</fullName>
    </submittedName>
</protein>
<evidence type="ECO:0000313" key="3">
    <source>
        <dbReference type="Proteomes" id="UP001320766"/>
    </source>
</evidence>
<name>A0ABT1K5X4_9ACTN</name>
<evidence type="ECO:0000313" key="2">
    <source>
        <dbReference type="EMBL" id="MCP2349406.1"/>
    </source>
</evidence>
<dbReference type="RefSeq" id="WP_253773944.1">
    <property type="nucleotide sequence ID" value="NZ_BAAAVE010000008.1"/>
</dbReference>
<organism evidence="2 3">
    <name type="scientific">Nonomuraea roseoviolacea subsp. carminata</name>
    <dbReference type="NCBI Taxonomy" id="160689"/>
    <lineage>
        <taxon>Bacteria</taxon>
        <taxon>Bacillati</taxon>
        <taxon>Actinomycetota</taxon>
        <taxon>Actinomycetes</taxon>
        <taxon>Streptosporangiales</taxon>
        <taxon>Streptosporangiaceae</taxon>
        <taxon>Nonomuraea</taxon>
    </lineage>
</organism>
<comment type="caution">
    <text evidence="2">The sequence shown here is derived from an EMBL/GenBank/DDBJ whole genome shotgun (WGS) entry which is preliminary data.</text>
</comment>
<accession>A0ABT1K5X4</accession>
<reference evidence="2 3" key="1">
    <citation type="submission" date="2022-06" db="EMBL/GenBank/DDBJ databases">
        <title>Sequencing the genomes of 1000 actinobacteria strains.</title>
        <authorList>
            <person name="Klenk H.-P."/>
        </authorList>
    </citation>
    <scope>NUCLEOTIDE SEQUENCE [LARGE SCALE GENOMIC DNA]</scope>
    <source>
        <strain evidence="2 3">DSM 44170</strain>
    </source>
</reference>
<dbReference type="Proteomes" id="UP001320766">
    <property type="component" value="Unassembled WGS sequence"/>
</dbReference>
<sequence>MSSEEIRCGSSYEVDADRLQREELQKAESGGGAESAVAVEGRSEHQTAELDRNQRITGIDDFTGGEDPHSGLRLGVRSRSHLAPGLLLSSIPPLGT</sequence>